<name>A0A0E2H0T9_9FIRM</name>
<evidence type="ECO:0000313" key="3">
    <source>
        <dbReference type="EMBL" id="ENZ05129.1"/>
    </source>
</evidence>
<protein>
    <submittedName>
        <fullName evidence="3">Uncharacterized protein</fullName>
    </submittedName>
</protein>
<evidence type="ECO:0000256" key="2">
    <source>
        <dbReference type="SAM" id="Phobius"/>
    </source>
</evidence>
<feature type="region of interest" description="Disordered" evidence="1">
    <location>
        <begin position="1"/>
        <end position="33"/>
    </location>
</feature>
<dbReference type="AlphaFoldDB" id="A0A0E2H0T9"/>
<comment type="caution">
    <text evidence="3">The sequence shown here is derived from an EMBL/GenBank/DDBJ whole genome shotgun (WGS) entry which is preliminary data.</text>
</comment>
<feature type="transmembrane region" description="Helical" evidence="2">
    <location>
        <begin position="49"/>
        <end position="69"/>
    </location>
</feature>
<dbReference type="RefSeq" id="WP_002595161.1">
    <property type="nucleotide sequence ID" value="NZ_KB851005.1"/>
</dbReference>
<dbReference type="Proteomes" id="UP000013085">
    <property type="component" value="Unassembled WGS sequence"/>
</dbReference>
<dbReference type="InterPro" id="IPR043765">
    <property type="entry name" value="DUF5711"/>
</dbReference>
<evidence type="ECO:0000313" key="4">
    <source>
        <dbReference type="Proteomes" id="UP000013085"/>
    </source>
</evidence>
<keyword evidence="2" id="KW-0472">Membrane</keyword>
<reference evidence="3 4" key="1">
    <citation type="submission" date="2013-01" db="EMBL/GenBank/DDBJ databases">
        <title>The Genome Sequence of Clostridium clostridioforme 90A8.</title>
        <authorList>
            <consortium name="The Broad Institute Genome Sequencing Platform"/>
            <person name="Earl A."/>
            <person name="Ward D."/>
            <person name="Feldgarden M."/>
            <person name="Gevers D."/>
            <person name="Courvalin P."/>
            <person name="Lambert T."/>
            <person name="Walker B."/>
            <person name="Young S.K."/>
            <person name="Zeng Q."/>
            <person name="Gargeya S."/>
            <person name="Fitzgerald M."/>
            <person name="Haas B."/>
            <person name="Abouelleil A."/>
            <person name="Alvarado L."/>
            <person name="Arachchi H.M."/>
            <person name="Berlin A.M."/>
            <person name="Chapman S.B."/>
            <person name="Dewar J."/>
            <person name="Goldberg J."/>
            <person name="Griggs A."/>
            <person name="Gujja S."/>
            <person name="Hansen M."/>
            <person name="Howarth C."/>
            <person name="Imamovic A."/>
            <person name="Larimer J."/>
            <person name="McCowan C."/>
            <person name="Murphy C."/>
            <person name="Neiman D."/>
            <person name="Pearson M."/>
            <person name="Priest M."/>
            <person name="Roberts A."/>
            <person name="Saif S."/>
            <person name="Shea T."/>
            <person name="Sisk P."/>
            <person name="Sykes S."/>
            <person name="Wortman J."/>
            <person name="Nusbaum C."/>
            <person name="Birren B."/>
        </authorList>
    </citation>
    <scope>NUCLEOTIDE SEQUENCE [LARGE SCALE GENOMIC DNA]</scope>
    <source>
        <strain evidence="3 4">90A8</strain>
    </source>
</reference>
<dbReference type="EMBL" id="AGYR01000084">
    <property type="protein sequence ID" value="ENZ05129.1"/>
    <property type="molecule type" value="Genomic_DNA"/>
</dbReference>
<keyword evidence="2" id="KW-1133">Transmembrane helix</keyword>
<sequence length="429" mass="47846">MGSTNSMSRENKKKQLKRQIVPSGSPFQEEEDSREIVHKAHRRVVRKRLIILAVLAALAATAALMLSRYERYHTFTDYQTVWERDLVAEAQEAAAQGEGSFCGYRDFGDGVLKYTKDGATYLDAKGKVVWVQSYEMRSPVVSVNGDFVAIGDQQGNSIYICDQNGTQGQATTLLPILRVTVSAKGVVAALQEDSKASYIYLYKRDGSPLDIMVKSLLSGDGYPVDLSLSPNGTQLITSYMYLDQGMIKCKIVFYNFGLGKNDPNRVVGIFFPKDLGDAMAGRVRFLDESHSVIFSDKGIQFFSTRVETSPELVSQIPIEENIRSISYAQDKVGIVTDNMEGGDPYRLRIYDREGSPVFEKSFNYQYTGFDIDGDLILLYNDSSCKVYNMTGTEKYNGTFDFTVSKVSAGRFPGTLLVMGPQKMTEIKLQ</sequence>
<organism evidence="3 4">
    <name type="scientific">[Clostridium] clostridioforme 90A8</name>
    <dbReference type="NCBI Taxonomy" id="999408"/>
    <lineage>
        <taxon>Bacteria</taxon>
        <taxon>Bacillati</taxon>
        <taxon>Bacillota</taxon>
        <taxon>Clostridia</taxon>
        <taxon>Lachnospirales</taxon>
        <taxon>Lachnospiraceae</taxon>
        <taxon>Enterocloster</taxon>
    </lineage>
</organism>
<gene>
    <name evidence="3" type="ORF">HMPREF1090_05778</name>
</gene>
<dbReference type="PATRIC" id="fig|999408.3.peg.6188"/>
<evidence type="ECO:0000256" key="1">
    <source>
        <dbReference type="SAM" id="MobiDB-lite"/>
    </source>
</evidence>
<accession>A0A0E2H0T9</accession>
<dbReference type="HOGENOM" id="CLU_043795_0_0_9"/>
<dbReference type="SUPFAM" id="SSF75011">
    <property type="entry name" value="3-carboxy-cis,cis-mucoante lactonizing enzyme"/>
    <property type="match status" value="1"/>
</dbReference>
<dbReference type="Pfam" id="PF18975">
    <property type="entry name" value="DUF5711"/>
    <property type="match status" value="1"/>
</dbReference>
<proteinExistence type="predicted"/>
<keyword evidence="2" id="KW-0812">Transmembrane</keyword>